<dbReference type="PROSITE" id="PS50006">
    <property type="entry name" value="FHA_DOMAIN"/>
    <property type="match status" value="1"/>
</dbReference>
<comment type="caution">
    <text evidence="3">The sequence shown here is derived from an EMBL/GenBank/DDBJ whole genome shotgun (WGS) entry which is preliminary data.</text>
</comment>
<reference evidence="3 4" key="1">
    <citation type="submission" date="2020-08" db="EMBL/GenBank/DDBJ databases">
        <title>Genomic Encyclopedia of Type Strains, Phase IV (KMG-IV): sequencing the most valuable type-strain genomes for metagenomic binning, comparative biology and taxonomic classification.</title>
        <authorList>
            <person name="Goeker M."/>
        </authorList>
    </citation>
    <scope>NUCLEOTIDE SEQUENCE [LARGE SCALE GENOMIC DNA]</scope>
    <source>
        <strain evidence="3 4">DSM 21458</strain>
    </source>
</reference>
<dbReference type="Pfam" id="PF00498">
    <property type="entry name" value="FHA"/>
    <property type="match status" value="1"/>
</dbReference>
<dbReference type="InterPro" id="IPR000253">
    <property type="entry name" value="FHA_dom"/>
</dbReference>
<protein>
    <recommendedName>
        <fullName evidence="2">FHA domain-containing protein</fullName>
    </recommendedName>
</protein>
<name>A0A841I0L8_9DEIO</name>
<dbReference type="Proteomes" id="UP000569951">
    <property type="component" value="Unassembled WGS sequence"/>
</dbReference>
<dbReference type="InterPro" id="IPR008984">
    <property type="entry name" value="SMAD_FHA_dom_sf"/>
</dbReference>
<dbReference type="RefSeq" id="WP_183987282.1">
    <property type="nucleotide sequence ID" value="NZ_JACHHG010000007.1"/>
</dbReference>
<dbReference type="AlphaFoldDB" id="A0A841I0L8"/>
<dbReference type="CDD" id="cd00060">
    <property type="entry name" value="FHA"/>
    <property type="match status" value="1"/>
</dbReference>
<dbReference type="EMBL" id="JACHHG010000007">
    <property type="protein sequence ID" value="MBB6098646.1"/>
    <property type="molecule type" value="Genomic_DNA"/>
</dbReference>
<feature type="region of interest" description="Disordered" evidence="1">
    <location>
        <begin position="29"/>
        <end position="97"/>
    </location>
</feature>
<evidence type="ECO:0000256" key="1">
    <source>
        <dbReference type="SAM" id="MobiDB-lite"/>
    </source>
</evidence>
<proteinExistence type="predicted"/>
<evidence type="ECO:0000313" key="4">
    <source>
        <dbReference type="Proteomes" id="UP000569951"/>
    </source>
</evidence>
<gene>
    <name evidence="3" type="ORF">HNR42_002081</name>
</gene>
<sequence>MPITCTVCGTVNPDGTQYCEGCGVELTPAAAPAAPQNPAGSAQAARDDLSEAAPEVRPVPEPTSDQFPAQNAANPLSESAAPLQQQSAPAPEAVYTPAAEVSPAPEYAPEPVPVPLAESSEAALPEPQVIYPPQAEIPRDSTTVITPTDLEKRPAETPVQGAAGVAASPETASVPVVSPAPQPARLAFKRFGALTGDVVPLHAGRMVVGRFDASTGPVEIDVSGLPGAEHVSRRHAELYLEGGRWMVRDLGSTNGVFVKRAQDEAFGPRLTAPVALEDGDELAFGNMVVVFQRS</sequence>
<feature type="domain" description="FHA" evidence="2">
    <location>
        <begin position="206"/>
        <end position="263"/>
    </location>
</feature>
<organism evidence="3 4">
    <name type="scientific">Deinobacterium chartae</name>
    <dbReference type="NCBI Taxonomy" id="521158"/>
    <lineage>
        <taxon>Bacteria</taxon>
        <taxon>Thermotogati</taxon>
        <taxon>Deinococcota</taxon>
        <taxon>Deinococci</taxon>
        <taxon>Deinococcales</taxon>
        <taxon>Deinococcaceae</taxon>
        <taxon>Deinobacterium</taxon>
    </lineage>
</organism>
<feature type="compositionally biased region" description="Low complexity" evidence="1">
    <location>
        <begin position="76"/>
        <end position="97"/>
    </location>
</feature>
<keyword evidence="4" id="KW-1185">Reference proteome</keyword>
<dbReference type="SUPFAM" id="SSF49879">
    <property type="entry name" value="SMAD/FHA domain"/>
    <property type="match status" value="1"/>
</dbReference>
<evidence type="ECO:0000313" key="3">
    <source>
        <dbReference type="EMBL" id="MBB6098646.1"/>
    </source>
</evidence>
<dbReference type="SMART" id="SM00240">
    <property type="entry name" value="FHA"/>
    <property type="match status" value="1"/>
</dbReference>
<feature type="compositionally biased region" description="Low complexity" evidence="1">
    <location>
        <begin position="29"/>
        <end position="44"/>
    </location>
</feature>
<dbReference type="Gene3D" id="2.60.200.20">
    <property type="match status" value="1"/>
</dbReference>
<evidence type="ECO:0000259" key="2">
    <source>
        <dbReference type="PROSITE" id="PS50006"/>
    </source>
</evidence>
<accession>A0A841I0L8</accession>
<feature type="compositionally biased region" description="Polar residues" evidence="1">
    <location>
        <begin position="63"/>
        <end position="74"/>
    </location>
</feature>